<protein>
    <recommendedName>
        <fullName evidence="4">MAPEG family protein</fullName>
    </recommendedName>
</protein>
<gene>
    <name evidence="2" type="ORF">STA1M1_16670</name>
</gene>
<dbReference type="Proteomes" id="UP001144205">
    <property type="component" value="Unassembled WGS sequence"/>
</dbReference>
<feature type="transmembrane region" description="Helical" evidence="1">
    <location>
        <begin position="95"/>
        <end position="118"/>
    </location>
</feature>
<name>A0ABQ5LT51_9RHOB</name>
<evidence type="ECO:0000256" key="1">
    <source>
        <dbReference type="SAM" id="Phobius"/>
    </source>
</evidence>
<keyword evidence="1" id="KW-0812">Transmembrane</keyword>
<sequence>MSLAALAITLSALGILVTGYLAAIFVANPAAAMRKVHHLPEFLPQVMADRYVANLVLAVAATLYGDLSVIAVLFAVFAFMAFADAAIYARASKPYMPHFIAGIGAGIVAAVALAARFAGAAG</sequence>
<evidence type="ECO:0000313" key="2">
    <source>
        <dbReference type="EMBL" id="GKY87798.1"/>
    </source>
</evidence>
<keyword evidence="1" id="KW-0472">Membrane</keyword>
<dbReference type="RefSeq" id="WP_281841781.1">
    <property type="nucleotide sequence ID" value="NZ_BROH01000004.1"/>
</dbReference>
<accession>A0ABQ5LT51</accession>
<comment type="caution">
    <text evidence="2">The sequence shown here is derived from an EMBL/GenBank/DDBJ whole genome shotgun (WGS) entry which is preliminary data.</text>
</comment>
<keyword evidence="3" id="KW-1185">Reference proteome</keyword>
<feature type="transmembrane region" description="Helical" evidence="1">
    <location>
        <begin position="56"/>
        <end position="83"/>
    </location>
</feature>
<proteinExistence type="predicted"/>
<evidence type="ECO:0008006" key="4">
    <source>
        <dbReference type="Google" id="ProtNLM"/>
    </source>
</evidence>
<evidence type="ECO:0000313" key="3">
    <source>
        <dbReference type="Proteomes" id="UP001144205"/>
    </source>
</evidence>
<organism evidence="2 3">
    <name type="scientific">Sinisalibacter aestuarii</name>
    <dbReference type="NCBI Taxonomy" id="2949426"/>
    <lineage>
        <taxon>Bacteria</taxon>
        <taxon>Pseudomonadati</taxon>
        <taxon>Pseudomonadota</taxon>
        <taxon>Alphaproteobacteria</taxon>
        <taxon>Rhodobacterales</taxon>
        <taxon>Roseobacteraceae</taxon>
        <taxon>Sinisalibacter</taxon>
    </lineage>
</organism>
<dbReference type="EMBL" id="BROH01000004">
    <property type="protein sequence ID" value="GKY87798.1"/>
    <property type="molecule type" value="Genomic_DNA"/>
</dbReference>
<reference evidence="2" key="1">
    <citation type="journal article" date="2023" name="Int. J. Syst. Evol. Microbiol.">
        <title>Sinisalibacter aestuarii sp. nov., isolated from estuarine sediment of the Arakawa River.</title>
        <authorList>
            <person name="Arafat S.T."/>
            <person name="Hirano S."/>
            <person name="Sato A."/>
            <person name="Takeuchi K."/>
            <person name="Yasuda T."/>
            <person name="Terahara T."/>
            <person name="Hamada M."/>
            <person name="Kobayashi T."/>
        </authorList>
    </citation>
    <scope>NUCLEOTIDE SEQUENCE</scope>
    <source>
        <strain evidence="2">B-399</strain>
    </source>
</reference>
<keyword evidence="1" id="KW-1133">Transmembrane helix</keyword>